<sequence>GDCNFEQSFCTWINMAGDQFDWIRGSGSTASSFTGPSRDRLGSSSGYYVFIETSSPRRQGDKARLLSQQFNGTNAGSCFTFWYHMYGGTIGTLNLYQVVGQTETLIWTLSGNKGNSWFSGQVPVGKKLFNGYKVCQNHGVDVIISIFSDLIIYEILPPAERIFCILCDSFLISCYFEISIIAEGVRGSSYTGDIAIDDFKVLNGVSCSIIPTNADPNSPTTSAPVTTVPPTTTPARKYTLV</sequence>
<dbReference type="Gene3D" id="2.60.120.200">
    <property type="match status" value="1"/>
</dbReference>
<evidence type="ECO:0000259" key="1">
    <source>
        <dbReference type="PROSITE" id="PS50060"/>
    </source>
</evidence>
<feature type="non-terminal residue" evidence="2">
    <location>
        <position position="1"/>
    </location>
</feature>
<dbReference type="EMBL" id="CALNXI010001335">
    <property type="protein sequence ID" value="CAH3165361.1"/>
    <property type="molecule type" value="Genomic_DNA"/>
</dbReference>
<organism evidence="2 3">
    <name type="scientific">Porites evermanni</name>
    <dbReference type="NCBI Taxonomy" id="104178"/>
    <lineage>
        <taxon>Eukaryota</taxon>
        <taxon>Metazoa</taxon>
        <taxon>Cnidaria</taxon>
        <taxon>Anthozoa</taxon>
        <taxon>Hexacorallia</taxon>
        <taxon>Scleractinia</taxon>
        <taxon>Fungiina</taxon>
        <taxon>Poritidae</taxon>
        <taxon>Porites</taxon>
    </lineage>
</organism>
<keyword evidence="3" id="KW-1185">Reference proteome</keyword>
<proteinExistence type="predicted"/>
<evidence type="ECO:0000313" key="3">
    <source>
        <dbReference type="Proteomes" id="UP001159427"/>
    </source>
</evidence>
<dbReference type="PROSITE" id="PS50060">
    <property type="entry name" value="MAM_2"/>
    <property type="match status" value="1"/>
</dbReference>
<protein>
    <recommendedName>
        <fullName evidence="1">MAM domain-containing protein</fullName>
    </recommendedName>
</protein>
<evidence type="ECO:0000313" key="2">
    <source>
        <dbReference type="EMBL" id="CAH3165361.1"/>
    </source>
</evidence>
<dbReference type="PANTHER" id="PTHR23282:SF101">
    <property type="entry name" value="MAM DOMAIN-CONTAINING PROTEIN"/>
    <property type="match status" value="1"/>
</dbReference>
<dbReference type="InterPro" id="IPR013320">
    <property type="entry name" value="ConA-like_dom_sf"/>
</dbReference>
<dbReference type="SUPFAM" id="SSF49899">
    <property type="entry name" value="Concanavalin A-like lectins/glucanases"/>
    <property type="match status" value="1"/>
</dbReference>
<dbReference type="Proteomes" id="UP001159427">
    <property type="component" value="Unassembled WGS sequence"/>
</dbReference>
<comment type="caution">
    <text evidence="2">The sequence shown here is derived from an EMBL/GenBank/DDBJ whole genome shotgun (WGS) entry which is preliminary data.</text>
</comment>
<accession>A0ABN8QKJ9</accession>
<dbReference type="PANTHER" id="PTHR23282">
    <property type="entry name" value="APICAL ENDOSOMAL GLYCOPROTEIN PRECURSOR"/>
    <property type="match status" value="1"/>
</dbReference>
<dbReference type="Pfam" id="PF00629">
    <property type="entry name" value="MAM"/>
    <property type="match status" value="1"/>
</dbReference>
<feature type="domain" description="MAM" evidence="1">
    <location>
        <begin position="1"/>
        <end position="209"/>
    </location>
</feature>
<reference evidence="2 3" key="1">
    <citation type="submission" date="2022-05" db="EMBL/GenBank/DDBJ databases">
        <authorList>
            <consortium name="Genoscope - CEA"/>
            <person name="William W."/>
        </authorList>
    </citation>
    <scope>NUCLEOTIDE SEQUENCE [LARGE SCALE GENOMIC DNA]</scope>
</reference>
<gene>
    <name evidence="2" type="ORF">PEVE_00005293</name>
</gene>
<dbReference type="InterPro" id="IPR051560">
    <property type="entry name" value="MAM_domain-containing"/>
</dbReference>
<name>A0ABN8QKJ9_9CNID</name>
<dbReference type="SMART" id="SM00137">
    <property type="entry name" value="MAM"/>
    <property type="match status" value="1"/>
</dbReference>
<dbReference type="CDD" id="cd06263">
    <property type="entry name" value="MAM"/>
    <property type="match status" value="1"/>
</dbReference>
<dbReference type="InterPro" id="IPR000998">
    <property type="entry name" value="MAM_dom"/>
</dbReference>